<comment type="similarity">
    <text evidence="1 2">Belongs to the small heat shock protein (HSP20) family.</text>
</comment>
<proteinExistence type="inferred from homology"/>
<evidence type="ECO:0000313" key="6">
    <source>
        <dbReference type="Proteomes" id="UP001597139"/>
    </source>
</evidence>
<evidence type="ECO:0000256" key="1">
    <source>
        <dbReference type="PROSITE-ProRule" id="PRU00285"/>
    </source>
</evidence>
<dbReference type="RefSeq" id="WP_267648133.1">
    <property type="nucleotide sequence ID" value="NZ_JANHGR010000003.1"/>
</dbReference>
<gene>
    <name evidence="5" type="ORF">ACFSAU_12885</name>
</gene>
<sequence length="125" mass="14366">MTSIKRVPLDRIRPAIDPRARRSEPFPVDVEDRGDEFHVSADLPGLRKQDLDISVRKNRVRITADYGDESESGTYRRRERASGEVSRVVRLPVWVDEKHADASYDQGVLRITLPKRERGIDIEVS</sequence>
<evidence type="ECO:0000313" key="5">
    <source>
        <dbReference type="EMBL" id="MFD1568386.1"/>
    </source>
</evidence>
<dbReference type="InterPro" id="IPR002068">
    <property type="entry name" value="A-crystallin/Hsp20_dom"/>
</dbReference>
<dbReference type="Proteomes" id="UP001597139">
    <property type="component" value="Unassembled WGS sequence"/>
</dbReference>
<comment type="caution">
    <text evidence="5">The sequence shown here is derived from an EMBL/GenBank/DDBJ whole genome shotgun (WGS) entry which is preliminary data.</text>
</comment>
<dbReference type="PROSITE" id="PS01031">
    <property type="entry name" value="SHSP"/>
    <property type="match status" value="1"/>
</dbReference>
<evidence type="ECO:0000256" key="3">
    <source>
        <dbReference type="SAM" id="MobiDB-lite"/>
    </source>
</evidence>
<dbReference type="SUPFAM" id="SSF49764">
    <property type="entry name" value="HSP20-like chaperones"/>
    <property type="match status" value="1"/>
</dbReference>
<evidence type="ECO:0000256" key="2">
    <source>
        <dbReference type="RuleBase" id="RU003616"/>
    </source>
</evidence>
<feature type="compositionally biased region" description="Basic and acidic residues" evidence="3">
    <location>
        <begin position="7"/>
        <end position="24"/>
    </location>
</feature>
<accession>A0ABD6BTH8</accession>
<dbReference type="InterPro" id="IPR031107">
    <property type="entry name" value="Small_HSP"/>
</dbReference>
<reference evidence="5 6" key="1">
    <citation type="journal article" date="2019" name="Int. J. Syst. Evol. Microbiol.">
        <title>The Global Catalogue of Microorganisms (GCM) 10K type strain sequencing project: providing services to taxonomists for standard genome sequencing and annotation.</title>
        <authorList>
            <consortium name="The Broad Institute Genomics Platform"/>
            <consortium name="The Broad Institute Genome Sequencing Center for Infectious Disease"/>
            <person name="Wu L."/>
            <person name="Ma J."/>
        </authorList>
    </citation>
    <scope>NUCLEOTIDE SEQUENCE [LARGE SCALE GENOMIC DNA]</scope>
    <source>
        <strain evidence="5 6">CGMCC 1.12859</strain>
    </source>
</reference>
<organism evidence="5 6">
    <name type="scientific">Halolamina litorea</name>
    <dbReference type="NCBI Taxonomy" id="1515593"/>
    <lineage>
        <taxon>Archaea</taxon>
        <taxon>Methanobacteriati</taxon>
        <taxon>Methanobacteriota</taxon>
        <taxon>Stenosarchaea group</taxon>
        <taxon>Halobacteria</taxon>
        <taxon>Halobacteriales</taxon>
        <taxon>Haloferacaceae</taxon>
    </lineage>
</organism>
<dbReference type="CDD" id="cd06464">
    <property type="entry name" value="ACD_sHsps-like"/>
    <property type="match status" value="1"/>
</dbReference>
<feature type="region of interest" description="Disordered" evidence="3">
    <location>
        <begin position="1"/>
        <end position="30"/>
    </location>
</feature>
<evidence type="ECO:0000259" key="4">
    <source>
        <dbReference type="PROSITE" id="PS01031"/>
    </source>
</evidence>
<keyword evidence="6" id="KW-1185">Reference proteome</keyword>
<dbReference type="PANTHER" id="PTHR11527">
    <property type="entry name" value="HEAT-SHOCK PROTEIN 20 FAMILY MEMBER"/>
    <property type="match status" value="1"/>
</dbReference>
<dbReference type="EMBL" id="JBHUCZ010000012">
    <property type="protein sequence ID" value="MFD1568386.1"/>
    <property type="molecule type" value="Genomic_DNA"/>
</dbReference>
<dbReference type="AlphaFoldDB" id="A0ABD6BTH8"/>
<feature type="domain" description="SHSP" evidence="4">
    <location>
        <begin position="19"/>
        <end position="125"/>
    </location>
</feature>
<dbReference type="InterPro" id="IPR008978">
    <property type="entry name" value="HSP20-like_chaperone"/>
</dbReference>
<protein>
    <submittedName>
        <fullName evidence="5">Hsp20/alpha crystallin family protein</fullName>
    </submittedName>
</protein>
<dbReference type="Pfam" id="PF00011">
    <property type="entry name" value="HSP20"/>
    <property type="match status" value="1"/>
</dbReference>
<name>A0ABD6BTH8_9EURY</name>
<dbReference type="Gene3D" id="2.60.40.790">
    <property type="match status" value="1"/>
</dbReference>